<dbReference type="VEuPathDB" id="GiardiaDB:GMRT_12617"/>
<sequence length="226" mass="25228">MESVVCPDRLYFRPSSFPTVVNEVLAKRVVIVSHVELRTQKEYVAHHLCKRGIEVYFVDVPDRSPTRPTLEPLLEMIEKVRPETLICVGSINASFYCAAAISFAPGPDFIYVASDNQPIPTMLGIYRYMGKIIIDEKICPNFVVLDSVITDISIDAIRATTSLAKSDSTVFGCFTGTVVEIAKELLGNIKPNCPAWRERATNLAGTLMVSRPNRDLIVRYVRAECK</sequence>
<keyword evidence="2" id="KW-1185">Reference proteome</keyword>
<organism evidence="1 2">
    <name type="scientific">Giardia muris</name>
    <dbReference type="NCBI Taxonomy" id="5742"/>
    <lineage>
        <taxon>Eukaryota</taxon>
        <taxon>Metamonada</taxon>
        <taxon>Diplomonadida</taxon>
        <taxon>Hexamitidae</taxon>
        <taxon>Giardiinae</taxon>
        <taxon>Giardia</taxon>
    </lineage>
</organism>
<protein>
    <submittedName>
        <fullName evidence="1">Trophozoite antigen GTA-2</fullName>
    </submittedName>
</protein>
<comment type="caution">
    <text evidence="1">The sequence shown here is derived from an EMBL/GenBank/DDBJ whole genome shotgun (WGS) entry which is preliminary data.</text>
</comment>
<dbReference type="OrthoDB" id="10248948at2759"/>
<reference evidence="1 2" key="1">
    <citation type="submission" date="2019-05" db="EMBL/GenBank/DDBJ databases">
        <title>The compact genome of Giardia muris reveals important steps in the evolution of intestinal protozoan parasites.</title>
        <authorList>
            <person name="Xu F."/>
            <person name="Jimenez-Gonzalez A."/>
            <person name="Einarsson E."/>
            <person name="Astvaldsson A."/>
            <person name="Peirasmaki D."/>
            <person name="Eckmann L."/>
            <person name="Andersson J.O."/>
            <person name="Svard S.G."/>
            <person name="Jerlstrom-Hultqvist J."/>
        </authorList>
    </citation>
    <scope>NUCLEOTIDE SEQUENCE [LARGE SCALE GENOMIC DNA]</scope>
    <source>
        <strain evidence="1 2">Roberts-Thomson</strain>
    </source>
</reference>
<evidence type="ECO:0000313" key="1">
    <source>
        <dbReference type="EMBL" id="TNJ28485.1"/>
    </source>
</evidence>
<dbReference type="AlphaFoldDB" id="A0A4Z1SU32"/>
<gene>
    <name evidence="1" type="ORF">GMRT_12617</name>
</gene>
<dbReference type="SUPFAM" id="SSF56796">
    <property type="entry name" value="Dehydroquinate synthase-like"/>
    <property type="match status" value="1"/>
</dbReference>
<dbReference type="EMBL" id="VDLU01000002">
    <property type="protein sequence ID" value="TNJ28485.1"/>
    <property type="molecule type" value="Genomic_DNA"/>
</dbReference>
<name>A0A4Z1SU32_GIAMU</name>
<accession>A0A4Z1SU32</accession>
<dbReference type="Proteomes" id="UP000315496">
    <property type="component" value="Chromosome 2"/>
</dbReference>
<proteinExistence type="predicted"/>
<evidence type="ECO:0000313" key="2">
    <source>
        <dbReference type="Proteomes" id="UP000315496"/>
    </source>
</evidence>